<dbReference type="AlphaFoldDB" id="A0AAP9LD61"/>
<keyword evidence="6 13" id="KW-0812">Transmembrane</keyword>
<evidence type="ECO:0000256" key="13">
    <source>
        <dbReference type="SAM" id="Phobius"/>
    </source>
</evidence>
<dbReference type="InterPro" id="IPR003439">
    <property type="entry name" value="ABC_transporter-like_ATP-bd"/>
</dbReference>
<dbReference type="SUPFAM" id="SSF90123">
    <property type="entry name" value="ABC transporter transmembrane region"/>
    <property type="match status" value="1"/>
</dbReference>
<keyword evidence="4" id="KW-0813">Transport</keyword>
<dbReference type="RefSeq" id="WP_161546860.1">
    <property type="nucleotide sequence ID" value="NZ_CP046377.1"/>
</dbReference>
<comment type="similarity">
    <text evidence="2">Belongs to the ABC transporter superfamily. Drug exporter-2 (TC 3.A.1.117) family.</text>
</comment>
<dbReference type="InterPro" id="IPR003593">
    <property type="entry name" value="AAA+_ATPase"/>
</dbReference>
<accession>A0AAP9LD61</accession>
<dbReference type="EMBL" id="CP046377">
    <property type="protein sequence ID" value="QHQ24856.1"/>
    <property type="molecule type" value="Genomic_DNA"/>
</dbReference>
<evidence type="ECO:0000256" key="7">
    <source>
        <dbReference type="ARBA" id="ARBA00022741"/>
    </source>
</evidence>
<evidence type="ECO:0000259" key="14">
    <source>
        <dbReference type="PROSITE" id="PS50893"/>
    </source>
</evidence>
<keyword evidence="10 13" id="KW-0472">Membrane</keyword>
<evidence type="ECO:0000256" key="6">
    <source>
        <dbReference type="ARBA" id="ARBA00022692"/>
    </source>
</evidence>
<organism evidence="16 17">
    <name type="scientific">Pectobacterium parvum</name>
    <dbReference type="NCBI Taxonomy" id="2778550"/>
    <lineage>
        <taxon>Bacteria</taxon>
        <taxon>Pseudomonadati</taxon>
        <taxon>Pseudomonadota</taxon>
        <taxon>Gammaproteobacteria</taxon>
        <taxon>Enterobacterales</taxon>
        <taxon>Pectobacteriaceae</taxon>
        <taxon>Pectobacterium</taxon>
    </lineage>
</organism>
<evidence type="ECO:0000256" key="12">
    <source>
        <dbReference type="ARBA" id="ARBA00074518"/>
    </source>
</evidence>
<evidence type="ECO:0000256" key="2">
    <source>
        <dbReference type="ARBA" id="ARBA00006526"/>
    </source>
</evidence>
<dbReference type="Pfam" id="PF00664">
    <property type="entry name" value="ABC_membrane"/>
    <property type="match status" value="1"/>
</dbReference>
<feature type="transmembrane region" description="Helical" evidence="13">
    <location>
        <begin position="248"/>
        <end position="268"/>
    </location>
</feature>
<evidence type="ECO:0000313" key="17">
    <source>
        <dbReference type="Proteomes" id="UP000464054"/>
    </source>
</evidence>
<dbReference type="Gene3D" id="3.40.50.300">
    <property type="entry name" value="P-loop containing nucleotide triphosphate hydrolases"/>
    <property type="match status" value="1"/>
</dbReference>
<sequence length="589" mass="65874">MRLFAQLSWYFRREWRRYLGAVALLIAIAILQLLPPKLVGVIVDGVTQHGMSMTEMMKWIGVMLLTAVMVYLLRYVWRVFLFGASYQLAVELREDFYRQLSRQHPAFYQRHRTGDLMARATNDVDRVVFAAGEGVLTLVDSMVMGCAVLVVMCTQISWELTLLALLPMPVMAIFIKRYGTQLHNRFKSAQAAFSSLNDQAQEGLTSIRMIKAFGLENYQSARFAQVAADAGAKNMHVARVDARFDPTIYIAVGLSNLLAIGGGSWMVINGSLTLGLLTSFVMYLGLMIWPMLALAWMFNIVERGSAAYSRIRQLLAEELVVKDGEESLPAERGVLEVNISAFRYPDNTRDALQHIQFTLAPGNMLGLCGPTGSGKSTLLALILRHFDAQSGEIRYHDRPLSAIRLDELRNRFAVVGQMPFLFSDTVAQNIALGRPDATQQEIEEAARLASVHDDILRLPQGYQTEVGERGVMLSGGQKQRIAIARTLLLDAEILVLDDALSAVDGRTEHQILQNLKTWGEKRTVIISAHRLSALTEANEIVVLQQGQTVQRGTHRTLAAQPGWYRDMYRYQQLEAALDDVPQLEGTKNE</sequence>
<dbReference type="SMART" id="SM00382">
    <property type="entry name" value="AAA"/>
    <property type="match status" value="1"/>
</dbReference>
<dbReference type="PROSITE" id="PS00211">
    <property type="entry name" value="ABC_TRANSPORTER_1"/>
    <property type="match status" value="1"/>
</dbReference>
<keyword evidence="7" id="KW-0547">Nucleotide-binding</keyword>
<evidence type="ECO:0000256" key="8">
    <source>
        <dbReference type="ARBA" id="ARBA00022840"/>
    </source>
</evidence>
<evidence type="ECO:0000259" key="15">
    <source>
        <dbReference type="PROSITE" id="PS50929"/>
    </source>
</evidence>
<feature type="transmembrane region" description="Helical" evidence="13">
    <location>
        <begin position="280"/>
        <end position="301"/>
    </location>
</feature>
<keyword evidence="9 13" id="KW-1133">Transmembrane helix</keyword>
<reference evidence="17" key="1">
    <citation type="submission" date="2019-11" db="EMBL/GenBank/DDBJ databases">
        <authorList>
            <person name="Jee S."/>
        </authorList>
    </citation>
    <scope>NUCLEOTIDE SEQUENCE [LARGE SCALE GENOMIC DNA]</scope>
    <source>
        <strain evidence="17">PZ1</strain>
    </source>
</reference>
<dbReference type="GO" id="GO:0005886">
    <property type="term" value="C:plasma membrane"/>
    <property type="evidence" value="ECO:0007669"/>
    <property type="project" value="UniProtKB-SubCell"/>
</dbReference>
<evidence type="ECO:0000256" key="9">
    <source>
        <dbReference type="ARBA" id="ARBA00022989"/>
    </source>
</evidence>
<dbReference type="GO" id="GO:0008559">
    <property type="term" value="F:ABC-type xenobiotic transporter activity"/>
    <property type="evidence" value="ECO:0007669"/>
    <property type="project" value="UniProtKB-EC"/>
</dbReference>
<dbReference type="GO" id="GO:0005524">
    <property type="term" value="F:ATP binding"/>
    <property type="evidence" value="ECO:0007669"/>
    <property type="project" value="UniProtKB-KW"/>
</dbReference>
<evidence type="ECO:0000256" key="11">
    <source>
        <dbReference type="ARBA" id="ARBA00034018"/>
    </source>
</evidence>
<dbReference type="PANTHER" id="PTHR43394">
    <property type="entry name" value="ATP-DEPENDENT PERMEASE MDL1, MITOCHONDRIAL"/>
    <property type="match status" value="1"/>
</dbReference>
<dbReference type="PANTHER" id="PTHR43394:SF1">
    <property type="entry name" value="ATP-BINDING CASSETTE SUB-FAMILY B MEMBER 10, MITOCHONDRIAL"/>
    <property type="match status" value="1"/>
</dbReference>
<evidence type="ECO:0000256" key="5">
    <source>
        <dbReference type="ARBA" id="ARBA00022475"/>
    </source>
</evidence>
<feature type="transmembrane region" description="Helical" evidence="13">
    <location>
        <begin position="127"/>
        <end position="150"/>
    </location>
</feature>
<dbReference type="FunFam" id="3.40.50.300:FF:000221">
    <property type="entry name" value="Multidrug ABC transporter ATP-binding protein"/>
    <property type="match status" value="1"/>
</dbReference>
<dbReference type="InterPro" id="IPR039421">
    <property type="entry name" value="Type_1_exporter"/>
</dbReference>
<dbReference type="InterPro" id="IPR036640">
    <property type="entry name" value="ABC1_TM_sf"/>
</dbReference>
<dbReference type="SUPFAM" id="SSF52540">
    <property type="entry name" value="P-loop containing nucleoside triphosphate hydrolases"/>
    <property type="match status" value="1"/>
</dbReference>
<dbReference type="GO" id="GO:0016887">
    <property type="term" value="F:ATP hydrolysis activity"/>
    <property type="evidence" value="ECO:0007669"/>
    <property type="project" value="InterPro"/>
</dbReference>
<dbReference type="PROSITE" id="PS50929">
    <property type="entry name" value="ABC_TM1F"/>
    <property type="match status" value="1"/>
</dbReference>
<evidence type="ECO:0000256" key="3">
    <source>
        <dbReference type="ARBA" id="ARBA00012191"/>
    </source>
</evidence>
<dbReference type="GO" id="GO:0015421">
    <property type="term" value="F:ABC-type oligopeptide transporter activity"/>
    <property type="evidence" value="ECO:0007669"/>
    <property type="project" value="TreeGrafter"/>
</dbReference>
<dbReference type="PROSITE" id="PS50893">
    <property type="entry name" value="ABC_TRANSPORTER_2"/>
    <property type="match status" value="1"/>
</dbReference>
<feature type="transmembrane region" description="Helical" evidence="13">
    <location>
        <begin position="56"/>
        <end position="77"/>
    </location>
</feature>
<protein>
    <recommendedName>
        <fullName evidence="12">Multidrug resistance-like ATP-binding protein MdlA</fullName>
        <ecNumber evidence="3">7.6.2.2</ecNumber>
    </recommendedName>
</protein>
<dbReference type="InterPro" id="IPR027417">
    <property type="entry name" value="P-loop_NTPase"/>
</dbReference>
<dbReference type="Proteomes" id="UP000464054">
    <property type="component" value="Chromosome"/>
</dbReference>
<dbReference type="InterPro" id="IPR017871">
    <property type="entry name" value="ABC_transporter-like_CS"/>
</dbReference>
<feature type="domain" description="ABC transmembrane type-1" evidence="15">
    <location>
        <begin position="19"/>
        <end position="303"/>
    </location>
</feature>
<dbReference type="CDD" id="cd18541">
    <property type="entry name" value="ABC_6TM_TmrB_like"/>
    <property type="match status" value="1"/>
</dbReference>
<keyword evidence="8" id="KW-0067">ATP-binding</keyword>
<evidence type="ECO:0000313" key="16">
    <source>
        <dbReference type="EMBL" id="QHQ24856.1"/>
    </source>
</evidence>
<dbReference type="EC" id="7.6.2.2" evidence="3"/>
<evidence type="ECO:0000256" key="10">
    <source>
        <dbReference type="ARBA" id="ARBA00023136"/>
    </source>
</evidence>
<gene>
    <name evidence="16" type="ORF">GMX10_12880</name>
</gene>
<dbReference type="Gene3D" id="1.20.1560.10">
    <property type="entry name" value="ABC transporter type 1, transmembrane domain"/>
    <property type="match status" value="1"/>
</dbReference>
<comment type="subcellular location">
    <subcellularLocation>
        <location evidence="1">Cell membrane</location>
        <topology evidence="1">Multi-pass membrane protein</topology>
    </subcellularLocation>
</comment>
<dbReference type="InterPro" id="IPR011527">
    <property type="entry name" value="ABC1_TM_dom"/>
</dbReference>
<dbReference type="FunFam" id="1.20.1560.10:FF:000011">
    <property type="entry name" value="Multidrug ABC transporter ATP-binding protein"/>
    <property type="match status" value="1"/>
</dbReference>
<dbReference type="NCBIfam" id="NF008055">
    <property type="entry name" value="PRK10789.1"/>
    <property type="match status" value="1"/>
</dbReference>
<feature type="domain" description="ABC transporter" evidence="14">
    <location>
        <begin position="334"/>
        <end position="570"/>
    </location>
</feature>
<dbReference type="Pfam" id="PF00005">
    <property type="entry name" value="ABC_tran"/>
    <property type="match status" value="1"/>
</dbReference>
<evidence type="ECO:0000256" key="1">
    <source>
        <dbReference type="ARBA" id="ARBA00004651"/>
    </source>
</evidence>
<feature type="transmembrane region" description="Helical" evidence="13">
    <location>
        <begin position="156"/>
        <end position="175"/>
    </location>
</feature>
<keyword evidence="5" id="KW-1003">Cell membrane</keyword>
<evidence type="ECO:0000256" key="4">
    <source>
        <dbReference type="ARBA" id="ARBA00022448"/>
    </source>
</evidence>
<name>A0AAP9LD61_9GAMM</name>
<proteinExistence type="inferred from homology"/>
<comment type="catalytic activity">
    <reaction evidence="11">
        <text>ATP + H2O + xenobioticSide 1 = ADP + phosphate + xenobioticSide 2.</text>
        <dbReference type="EC" id="7.6.2.2"/>
    </reaction>
</comment>